<sequence>MPISEVAELILKIALFILNVTTVAIIVILINKWHRRMEGKLNDIKSYIRHVTDRNDIVYINQLEEIRRILIKAERYEDAAKISKCIEDEYSNLKRKMENREQIIDPLK</sequence>
<evidence type="ECO:0000256" key="1">
    <source>
        <dbReference type="SAM" id="Phobius"/>
    </source>
</evidence>
<keyword evidence="1" id="KW-0812">Transmembrane</keyword>
<accession>A0A8S5QF24</accession>
<keyword evidence="1" id="KW-1133">Transmembrane helix</keyword>
<evidence type="ECO:0000313" key="2">
    <source>
        <dbReference type="EMBL" id="DAE17680.1"/>
    </source>
</evidence>
<protein>
    <submittedName>
        <fullName evidence="2">Uncharacterized protein</fullName>
    </submittedName>
</protein>
<feature type="transmembrane region" description="Helical" evidence="1">
    <location>
        <begin position="6"/>
        <end position="30"/>
    </location>
</feature>
<name>A0A8S5QF24_9CAUD</name>
<keyword evidence="1" id="KW-0472">Membrane</keyword>
<proteinExistence type="predicted"/>
<organism evidence="2">
    <name type="scientific">Siphoviridae sp. ct73D3</name>
    <dbReference type="NCBI Taxonomy" id="2825347"/>
    <lineage>
        <taxon>Viruses</taxon>
        <taxon>Duplodnaviria</taxon>
        <taxon>Heunggongvirae</taxon>
        <taxon>Uroviricota</taxon>
        <taxon>Caudoviricetes</taxon>
    </lineage>
</organism>
<reference evidence="2" key="1">
    <citation type="journal article" date="2021" name="Proc. Natl. Acad. Sci. U.S.A.">
        <title>A Catalog of Tens of Thousands of Viruses from Human Metagenomes Reveals Hidden Associations with Chronic Diseases.</title>
        <authorList>
            <person name="Tisza M.J."/>
            <person name="Buck C.B."/>
        </authorList>
    </citation>
    <scope>NUCLEOTIDE SEQUENCE</scope>
    <source>
        <strain evidence="2">Ct73D3</strain>
    </source>
</reference>
<dbReference type="EMBL" id="BK015644">
    <property type="protein sequence ID" value="DAE17680.1"/>
    <property type="molecule type" value="Genomic_DNA"/>
</dbReference>